<evidence type="ECO:0000256" key="1">
    <source>
        <dbReference type="SAM" id="MobiDB-lite"/>
    </source>
</evidence>
<dbReference type="AlphaFoldDB" id="A0A059ZTK3"/>
<dbReference type="KEGG" id="acz:Acaty_c0907"/>
<dbReference type="HOGENOM" id="CLU_3245762_0_0_6"/>
<dbReference type="EMBL" id="CP005986">
    <property type="protein sequence ID" value="AIA54783.1"/>
    <property type="molecule type" value="Genomic_DNA"/>
</dbReference>
<evidence type="ECO:0000313" key="3">
    <source>
        <dbReference type="Proteomes" id="UP000005522"/>
    </source>
</evidence>
<evidence type="ECO:0000313" key="2">
    <source>
        <dbReference type="EMBL" id="AIA54783.1"/>
    </source>
</evidence>
<accession>A0A059ZTK3</accession>
<protein>
    <submittedName>
        <fullName evidence="2">Uncharacterized protein</fullName>
    </submittedName>
</protein>
<sequence>MAVLLDAGFIFTSHRSLLRYQSNRPAKLHPPANVQRPIPKVK</sequence>
<proteinExistence type="predicted"/>
<organism evidence="2 3">
    <name type="scientific">Acidithiobacillus caldus (strain ATCC 51756 / DSM 8584 / KU)</name>
    <dbReference type="NCBI Taxonomy" id="637389"/>
    <lineage>
        <taxon>Bacteria</taxon>
        <taxon>Pseudomonadati</taxon>
        <taxon>Pseudomonadota</taxon>
        <taxon>Acidithiobacillia</taxon>
        <taxon>Acidithiobacillales</taxon>
        <taxon>Acidithiobacillaceae</taxon>
        <taxon>Acidithiobacillus</taxon>
    </lineage>
</organism>
<gene>
    <name evidence="2" type="ORF">Acaty_c0907</name>
</gene>
<reference evidence="2 3" key="1">
    <citation type="journal article" date="2009" name="J. Bacteriol.">
        <title>Draft genome sequence of the extremely acidophilic bacterium Acidithiobacillus caldus ATCC 51756 reveals metabolic versatility in the genus Acidithiobacillus.</title>
        <authorList>
            <person name="Valdes J."/>
            <person name="Quatrini R."/>
            <person name="Hallberg K."/>
            <person name="Dopson M."/>
            <person name="Valenzuela P.D."/>
            <person name="Holmes D.S."/>
        </authorList>
    </citation>
    <scope>NUCLEOTIDE SEQUENCE [LARGE SCALE GENOMIC DNA]</scope>
    <source>
        <strain evidence="3">ATCC 51756 / DSM 8584 / KU</strain>
    </source>
</reference>
<dbReference type="Proteomes" id="UP000005522">
    <property type="component" value="Chromosome"/>
</dbReference>
<name>A0A059ZTK3_ACICK</name>
<feature type="region of interest" description="Disordered" evidence="1">
    <location>
        <begin position="22"/>
        <end position="42"/>
    </location>
</feature>